<comment type="catalytic activity">
    <reaction evidence="18 19">
        <text>alpha-ribazole 5'-phosphate + adenosylcob(III)inamide-GDP = adenosylcob(III)alamin 5'-phosphate + GMP + H(+)</text>
        <dbReference type="Rhea" id="RHEA:23560"/>
        <dbReference type="ChEBI" id="CHEBI:15378"/>
        <dbReference type="ChEBI" id="CHEBI:57918"/>
        <dbReference type="ChEBI" id="CHEBI:58115"/>
        <dbReference type="ChEBI" id="CHEBI:60487"/>
        <dbReference type="ChEBI" id="CHEBI:60493"/>
        <dbReference type="EC" id="2.7.8.26"/>
    </reaction>
</comment>
<evidence type="ECO:0000256" key="10">
    <source>
        <dbReference type="ARBA" id="ARBA00022692"/>
    </source>
</evidence>
<dbReference type="EMBL" id="FUWM01000005">
    <property type="protein sequence ID" value="SJZ37319.1"/>
    <property type="molecule type" value="Genomic_DNA"/>
</dbReference>
<accession>A0A1T4K4H9</accession>
<evidence type="ECO:0000256" key="17">
    <source>
        <dbReference type="ARBA" id="ARBA00048623"/>
    </source>
</evidence>
<comment type="pathway">
    <text evidence="3 19">Cofactor biosynthesis; adenosylcobalamin biosynthesis; adenosylcobalamin from cob(II)yrinate a,c-diamide: step 7/7.</text>
</comment>
<dbReference type="GO" id="GO:0008818">
    <property type="term" value="F:cobalamin 5'-phosphate synthase activity"/>
    <property type="evidence" value="ECO:0007669"/>
    <property type="project" value="UniProtKB-UniRule"/>
</dbReference>
<evidence type="ECO:0000256" key="15">
    <source>
        <dbReference type="ARBA" id="ARBA00032605"/>
    </source>
</evidence>
<feature type="transmembrane region" description="Helical" evidence="19">
    <location>
        <begin position="185"/>
        <end position="217"/>
    </location>
</feature>
<comment type="subcellular location">
    <subcellularLocation>
        <location evidence="2 19">Cell membrane</location>
        <topology evidence="2 19">Multi-pass membrane protein</topology>
    </subcellularLocation>
</comment>
<dbReference type="GO" id="GO:0009236">
    <property type="term" value="P:cobalamin biosynthetic process"/>
    <property type="evidence" value="ECO:0007669"/>
    <property type="project" value="UniProtKB-UniRule"/>
</dbReference>
<feature type="transmembrane region" description="Helical" evidence="19">
    <location>
        <begin position="38"/>
        <end position="63"/>
    </location>
</feature>
<reference evidence="21" key="1">
    <citation type="submission" date="2017-02" db="EMBL/GenBank/DDBJ databases">
        <authorList>
            <person name="Varghese N."/>
            <person name="Submissions S."/>
        </authorList>
    </citation>
    <scope>NUCLEOTIDE SEQUENCE [LARGE SCALE GENOMIC DNA]</scope>
    <source>
        <strain evidence="21">ATCC BAA-73</strain>
    </source>
</reference>
<name>A0A1T4K4H9_9FIRM</name>
<comment type="similarity">
    <text evidence="4 19">Belongs to the CobS family.</text>
</comment>
<evidence type="ECO:0000256" key="11">
    <source>
        <dbReference type="ARBA" id="ARBA00022842"/>
    </source>
</evidence>
<dbReference type="EC" id="2.7.8.26" evidence="5 19"/>
<keyword evidence="11 19" id="KW-0460">Magnesium</keyword>
<dbReference type="Pfam" id="PF02654">
    <property type="entry name" value="CobS"/>
    <property type="match status" value="1"/>
</dbReference>
<keyword evidence="8 19" id="KW-0169">Cobalamin biosynthesis</keyword>
<dbReference type="GO" id="GO:0051073">
    <property type="term" value="F:adenosylcobinamide-GDP ribazoletransferase activity"/>
    <property type="evidence" value="ECO:0007669"/>
    <property type="project" value="UniProtKB-UniRule"/>
</dbReference>
<comment type="catalytic activity">
    <reaction evidence="17 19">
        <text>alpha-ribazole + adenosylcob(III)inamide-GDP = adenosylcob(III)alamin + GMP + H(+)</text>
        <dbReference type="Rhea" id="RHEA:16049"/>
        <dbReference type="ChEBI" id="CHEBI:10329"/>
        <dbReference type="ChEBI" id="CHEBI:15378"/>
        <dbReference type="ChEBI" id="CHEBI:18408"/>
        <dbReference type="ChEBI" id="CHEBI:58115"/>
        <dbReference type="ChEBI" id="CHEBI:60487"/>
        <dbReference type="EC" id="2.7.8.26"/>
    </reaction>
</comment>
<evidence type="ECO:0000313" key="21">
    <source>
        <dbReference type="Proteomes" id="UP000190625"/>
    </source>
</evidence>
<dbReference type="NCBIfam" id="TIGR00317">
    <property type="entry name" value="cobS"/>
    <property type="match status" value="1"/>
</dbReference>
<dbReference type="OrthoDB" id="9794626at2"/>
<dbReference type="UniPathway" id="UPA00148">
    <property type="reaction ID" value="UER00238"/>
</dbReference>
<evidence type="ECO:0000256" key="5">
    <source>
        <dbReference type="ARBA" id="ARBA00013200"/>
    </source>
</evidence>
<gene>
    <name evidence="19" type="primary">cobS</name>
    <name evidence="20" type="ORF">SAMN02745118_00604</name>
</gene>
<evidence type="ECO:0000256" key="18">
    <source>
        <dbReference type="ARBA" id="ARBA00049504"/>
    </source>
</evidence>
<keyword evidence="13 19" id="KW-0472">Membrane</keyword>
<evidence type="ECO:0000256" key="3">
    <source>
        <dbReference type="ARBA" id="ARBA00004663"/>
    </source>
</evidence>
<dbReference type="PANTHER" id="PTHR34148:SF1">
    <property type="entry name" value="ADENOSYLCOBINAMIDE-GDP RIBAZOLETRANSFERASE"/>
    <property type="match status" value="1"/>
</dbReference>
<keyword evidence="21" id="KW-1185">Reference proteome</keyword>
<evidence type="ECO:0000256" key="14">
    <source>
        <dbReference type="ARBA" id="ARBA00025228"/>
    </source>
</evidence>
<dbReference type="Proteomes" id="UP000190625">
    <property type="component" value="Unassembled WGS sequence"/>
</dbReference>
<keyword evidence="12 19" id="KW-1133">Transmembrane helix</keyword>
<keyword evidence="9 19" id="KW-0808">Transferase</keyword>
<sequence length="251" mass="28103">MLKGKVITRLIIALQFLTRIPINIKVKFTPKNMAKSMVFYPIIGSGIGLVLIGLNLLFGLFWSDLVIKALILISLIIITGGLHLDGYMDTIDGIFSGRRKERMLEIMRDSRVGAHGVTGAFVLLLLKFVFLMELTDQIQIETLILMPTLSRWAMVYASAFYPYARKEEGLGKAHAELVGKREVMFASLWTVILAGLLLAFNGILLFILIWIITVIIIKVITKRIQGLTGDCYGAINELVELFTLLVLTLIY</sequence>
<dbReference type="STRING" id="142842.SAMN02745118_00604"/>
<feature type="transmembrane region" description="Helical" evidence="19">
    <location>
        <begin position="69"/>
        <end position="91"/>
    </location>
</feature>
<feature type="transmembrane region" description="Helical" evidence="19">
    <location>
        <begin position="112"/>
        <end position="132"/>
    </location>
</feature>
<evidence type="ECO:0000256" key="7">
    <source>
        <dbReference type="ARBA" id="ARBA00022475"/>
    </source>
</evidence>
<evidence type="ECO:0000256" key="19">
    <source>
        <dbReference type="HAMAP-Rule" id="MF_00719"/>
    </source>
</evidence>
<evidence type="ECO:0000256" key="2">
    <source>
        <dbReference type="ARBA" id="ARBA00004651"/>
    </source>
</evidence>
<evidence type="ECO:0000256" key="1">
    <source>
        <dbReference type="ARBA" id="ARBA00001946"/>
    </source>
</evidence>
<evidence type="ECO:0000256" key="4">
    <source>
        <dbReference type="ARBA" id="ARBA00010561"/>
    </source>
</evidence>
<organism evidence="20 21">
    <name type="scientific">Selenihalanaerobacter shriftii</name>
    <dbReference type="NCBI Taxonomy" id="142842"/>
    <lineage>
        <taxon>Bacteria</taxon>
        <taxon>Bacillati</taxon>
        <taxon>Bacillota</taxon>
        <taxon>Clostridia</taxon>
        <taxon>Halanaerobiales</taxon>
        <taxon>Halobacteroidaceae</taxon>
        <taxon>Selenihalanaerobacter</taxon>
    </lineage>
</organism>
<keyword evidence="7 19" id="KW-1003">Cell membrane</keyword>
<evidence type="ECO:0000256" key="12">
    <source>
        <dbReference type="ARBA" id="ARBA00022989"/>
    </source>
</evidence>
<dbReference type="GO" id="GO:0005886">
    <property type="term" value="C:plasma membrane"/>
    <property type="evidence" value="ECO:0007669"/>
    <property type="project" value="UniProtKB-SubCell"/>
</dbReference>
<evidence type="ECO:0000313" key="20">
    <source>
        <dbReference type="EMBL" id="SJZ37319.1"/>
    </source>
</evidence>
<evidence type="ECO:0000256" key="9">
    <source>
        <dbReference type="ARBA" id="ARBA00022679"/>
    </source>
</evidence>
<dbReference type="RefSeq" id="WP_078809107.1">
    <property type="nucleotide sequence ID" value="NZ_FUWM01000005.1"/>
</dbReference>
<dbReference type="AlphaFoldDB" id="A0A1T4K4H9"/>
<evidence type="ECO:0000256" key="8">
    <source>
        <dbReference type="ARBA" id="ARBA00022573"/>
    </source>
</evidence>
<dbReference type="InterPro" id="IPR003805">
    <property type="entry name" value="CobS"/>
</dbReference>
<evidence type="ECO:0000256" key="13">
    <source>
        <dbReference type="ARBA" id="ARBA00023136"/>
    </source>
</evidence>
<evidence type="ECO:0000256" key="6">
    <source>
        <dbReference type="ARBA" id="ARBA00015850"/>
    </source>
</evidence>
<keyword evidence="10 19" id="KW-0812">Transmembrane</keyword>
<dbReference type="HAMAP" id="MF_00719">
    <property type="entry name" value="CobS"/>
    <property type="match status" value="1"/>
</dbReference>
<comment type="cofactor">
    <cofactor evidence="1 19">
        <name>Mg(2+)</name>
        <dbReference type="ChEBI" id="CHEBI:18420"/>
    </cofactor>
</comment>
<evidence type="ECO:0000256" key="16">
    <source>
        <dbReference type="ARBA" id="ARBA00032853"/>
    </source>
</evidence>
<dbReference type="PANTHER" id="PTHR34148">
    <property type="entry name" value="ADENOSYLCOBINAMIDE-GDP RIBAZOLETRANSFERASE"/>
    <property type="match status" value="1"/>
</dbReference>
<proteinExistence type="inferred from homology"/>
<comment type="function">
    <text evidence="14 19">Joins adenosylcobinamide-GDP and alpha-ribazole to generate adenosylcobalamin (Ado-cobalamin). Also synthesizes adenosylcobalamin 5'-phosphate from adenosylcobinamide-GDP and alpha-ribazole 5'-phosphate.</text>
</comment>
<protein>
    <recommendedName>
        <fullName evidence="6 19">Adenosylcobinamide-GDP ribazoletransferase</fullName>
        <ecNumber evidence="5 19">2.7.8.26</ecNumber>
    </recommendedName>
    <alternativeName>
        <fullName evidence="16 19">Cobalamin synthase</fullName>
    </alternativeName>
    <alternativeName>
        <fullName evidence="15 19">Cobalamin-5'-phosphate synthase</fullName>
    </alternativeName>
</protein>